<dbReference type="AlphaFoldDB" id="A0A2S3WS81"/>
<evidence type="ECO:0000313" key="2">
    <source>
        <dbReference type="Proteomes" id="UP000237378"/>
    </source>
</evidence>
<reference evidence="1 2" key="2">
    <citation type="submission" date="2018-03" db="EMBL/GenBank/DDBJ databases">
        <title>Draft genome of Pseudomonas putida strain KH-18-2.</title>
        <authorList>
            <person name="Yoshizawa S."/>
            <person name="Khan N.H."/>
            <person name="Nishimura M."/>
            <person name="Chiura H.X."/>
            <person name="Ogura Y."/>
            <person name="Hayashi T."/>
            <person name="Kogure K."/>
        </authorList>
    </citation>
    <scope>NUCLEOTIDE SEQUENCE [LARGE SCALE GENOMIC DNA]</scope>
    <source>
        <strain evidence="1 2">KH-18-2</strain>
    </source>
</reference>
<dbReference type="Proteomes" id="UP000237378">
    <property type="component" value="Unassembled WGS sequence"/>
</dbReference>
<proteinExistence type="predicted"/>
<reference evidence="1 2" key="1">
    <citation type="submission" date="2016-08" db="EMBL/GenBank/DDBJ databases">
        <authorList>
            <person name="Seilhamer J.J."/>
        </authorList>
    </citation>
    <scope>NUCLEOTIDE SEQUENCE [LARGE SCALE GENOMIC DNA]</scope>
    <source>
        <strain evidence="1 2">KH-18-2</strain>
    </source>
</reference>
<evidence type="ECO:0000313" key="1">
    <source>
        <dbReference type="EMBL" id="POG04145.1"/>
    </source>
</evidence>
<accession>A0A2S3WS81</accession>
<comment type="caution">
    <text evidence="1">The sequence shown here is derived from an EMBL/GenBank/DDBJ whole genome shotgun (WGS) entry which is preliminary data.</text>
</comment>
<organism evidence="1 2">
    <name type="scientific">Pseudomonas putida</name>
    <name type="common">Arthrobacter siderocapsulatus</name>
    <dbReference type="NCBI Taxonomy" id="303"/>
    <lineage>
        <taxon>Bacteria</taxon>
        <taxon>Pseudomonadati</taxon>
        <taxon>Pseudomonadota</taxon>
        <taxon>Gammaproteobacteria</taxon>
        <taxon>Pseudomonadales</taxon>
        <taxon>Pseudomonadaceae</taxon>
        <taxon>Pseudomonas</taxon>
    </lineage>
</organism>
<dbReference type="EMBL" id="MING01000083">
    <property type="protein sequence ID" value="POG04145.1"/>
    <property type="molecule type" value="Genomic_DNA"/>
</dbReference>
<protein>
    <submittedName>
        <fullName evidence="1">Uncharacterized protein</fullName>
    </submittedName>
</protein>
<gene>
    <name evidence="1" type="ORF">BGP82_23105</name>
</gene>
<name>A0A2S3WS81_PSEPU</name>
<sequence>MAHEVAHSRWCLDKDNLNKEVSRHIDEFICEGSGFYINASNSLSGYYKAALDQAPAGFLEEIFADDFGALIAFRVADRLGVPAWQRAAGVILAFKYMRLFRYLDLLAHRIAKLSAETDAKSFKRKIKVLKKDILNGNTEDIRLYQFREHFIRHRLRIACSRISSYDASDEVKISALIDDYETNTEQPIVLDLIDRLSKRLKFKVWVDLNKKISAHRDGVALVDEMTGWAK</sequence>